<keyword evidence="1" id="KW-1133">Transmembrane helix</keyword>
<dbReference type="EMBL" id="LAZR01013052">
    <property type="protein sequence ID" value="KKM23792.1"/>
    <property type="molecule type" value="Genomic_DNA"/>
</dbReference>
<evidence type="ECO:0000256" key="1">
    <source>
        <dbReference type="SAM" id="Phobius"/>
    </source>
</evidence>
<organism evidence="2">
    <name type="scientific">marine sediment metagenome</name>
    <dbReference type="NCBI Taxonomy" id="412755"/>
    <lineage>
        <taxon>unclassified sequences</taxon>
        <taxon>metagenomes</taxon>
        <taxon>ecological metagenomes</taxon>
    </lineage>
</organism>
<proteinExistence type="predicted"/>
<keyword evidence="1" id="KW-0812">Transmembrane</keyword>
<evidence type="ECO:0000313" key="2">
    <source>
        <dbReference type="EMBL" id="KKM23792.1"/>
    </source>
</evidence>
<reference evidence="2" key="1">
    <citation type="journal article" date="2015" name="Nature">
        <title>Complex archaea that bridge the gap between prokaryotes and eukaryotes.</title>
        <authorList>
            <person name="Spang A."/>
            <person name="Saw J.H."/>
            <person name="Jorgensen S.L."/>
            <person name="Zaremba-Niedzwiedzka K."/>
            <person name="Martijn J."/>
            <person name="Lind A.E."/>
            <person name="van Eijk R."/>
            <person name="Schleper C."/>
            <person name="Guy L."/>
            <person name="Ettema T.J."/>
        </authorList>
    </citation>
    <scope>NUCLEOTIDE SEQUENCE</scope>
</reference>
<protein>
    <submittedName>
        <fullName evidence="2">Uncharacterized protein</fullName>
    </submittedName>
</protein>
<name>A0A0F9I8E5_9ZZZZ</name>
<comment type="caution">
    <text evidence="2">The sequence shown here is derived from an EMBL/GenBank/DDBJ whole genome shotgun (WGS) entry which is preliminary data.</text>
</comment>
<keyword evidence="1" id="KW-0472">Membrane</keyword>
<accession>A0A0F9I8E5</accession>
<feature type="transmembrane region" description="Helical" evidence="1">
    <location>
        <begin position="26"/>
        <end position="47"/>
    </location>
</feature>
<gene>
    <name evidence="2" type="ORF">LCGC14_1611600</name>
</gene>
<sequence length="48" mass="5513">MRFLHWQFIVEDETGRDRMVINGLEVLWGVVLAGVVISLGYLVLAWIP</sequence>
<dbReference type="AlphaFoldDB" id="A0A0F9I8E5"/>